<sequence length="137" mass="15540">MARVYRVKPKMEHFGCLIDLLSRAGLLYQAEEFIKIIPSKDKLIAYKTLLSACIKYSEFDLGQKVANEIMNLGSQSNATFILLSNFYALTGQWAEVTEVRRNMKQFDARKKPGTSALEVSIMCKKQGRKEESGVHCL</sequence>
<evidence type="ECO:0000313" key="2">
    <source>
        <dbReference type="Proteomes" id="UP001281410"/>
    </source>
</evidence>
<dbReference type="PANTHER" id="PTHR47926:SF436">
    <property type="entry name" value="PENTATRICOPEPTIDE REPEAT-CONTAINING PROTEIN ELI1, CHLOROPLASTIC-LIKE ISOFORM X2"/>
    <property type="match status" value="1"/>
</dbReference>
<dbReference type="InterPro" id="IPR046848">
    <property type="entry name" value="E_motif"/>
</dbReference>
<comment type="caution">
    <text evidence="1">The sequence shown here is derived from an EMBL/GenBank/DDBJ whole genome shotgun (WGS) entry which is preliminary data.</text>
</comment>
<dbReference type="Gene3D" id="1.25.40.10">
    <property type="entry name" value="Tetratricopeptide repeat domain"/>
    <property type="match status" value="1"/>
</dbReference>
<dbReference type="PANTHER" id="PTHR47926">
    <property type="entry name" value="PENTATRICOPEPTIDE REPEAT-CONTAINING PROTEIN"/>
    <property type="match status" value="1"/>
</dbReference>
<evidence type="ECO:0000313" key="1">
    <source>
        <dbReference type="EMBL" id="KAK3188733.1"/>
    </source>
</evidence>
<dbReference type="GO" id="GO:0003723">
    <property type="term" value="F:RNA binding"/>
    <property type="evidence" value="ECO:0007669"/>
    <property type="project" value="InterPro"/>
</dbReference>
<dbReference type="Pfam" id="PF20431">
    <property type="entry name" value="E_motif"/>
    <property type="match status" value="1"/>
</dbReference>
<reference evidence="1" key="1">
    <citation type="journal article" date="2023" name="Plant J.">
        <title>Genome sequences and population genomics provide insights into the demographic history, inbreeding, and mutation load of two 'living fossil' tree species of Dipteronia.</title>
        <authorList>
            <person name="Feng Y."/>
            <person name="Comes H.P."/>
            <person name="Chen J."/>
            <person name="Zhu S."/>
            <person name="Lu R."/>
            <person name="Zhang X."/>
            <person name="Li P."/>
            <person name="Qiu J."/>
            <person name="Olsen K.M."/>
            <person name="Qiu Y."/>
        </authorList>
    </citation>
    <scope>NUCLEOTIDE SEQUENCE</scope>
    <source>
        <strain evidence="1">NBL</strain>
    </source>
</reference>
<proteinExistence type="predicted"/>
<dbReference type="EMBL" id="JANJYJ010000009">
    <property type="protein sequence ID" value="KAK3188733.1"/>
    <property type="molecule type" value="Genomic_DNA"/>
</dbReference>
<dbReference type="InterPro" id="IPR011990">
    <property type="entry name" value="TPR-like_helical_dom_sf"/>
</dbReference>
<organism evidence="1 2">
    <name type="scientific">Dipteronia sinensis</name>
    <dbReference type="NCBI Taxonomy" id="43782"/>
    <lineage>
        <taxon>Eukaryota</taxon>
        <taxon>Viridiplantae</taxon>
        <taxon>Streptophyta</taxon>
        <taxon>Embryophyta</taxon>
        <taxon>Tracheophyta</taxon>
        <taxon>Spermatophyta</taxon>
        <taxon>Magnoliopsida</taxon>
        <taxon>eudicotyledons</taxon>
        <taxon>Gunneridae</taxon>
        <taxon>Pentapetalae</taxon>
        <taxon>rosids</taxon>
        <taxon>malvids</taxon>
        <taxon>Sapindales</taxon>
        <taxon>Sapindaceae</taxon>
        <taxon>Hippocastanoideae</taxon>
        <taxon>Acereae</taxon>
        <taxon>Dipteronia</taxon>
    </lineage>
</organism>
<dbReference type="InterPro" id="IPR046960">
    <property type="entry name" value="PPR_At4g14850-like_plant"/>
</dbReference>
<dbReference type="GO" id="GO:0009451">
    <property type="term" value="P:RNA modification"/>
    <property type="evidence" value="ECO:0007669"/>
    <property type="project" value="InterPro"/>
</dbReference>
<dbReference type="AlphaFoldDB" id="A0AAD9ZQE4"/>
<evidence type="ECO:0008006" key="3">
    <source>
        <dbReference type="Google" id="ProtNLM"/>
    </source>
</evidence>
<name>A0AAD9ZQE4_9ROSI</name>
<keyword evidence="2" id="KW-1185">Reference proteome</keyword>
<protein>
    <recommendedName>
        <fullName evidence="3">Pentatricopeptide repeat-containing protein</fullName>
    </recommendedName>
</protein>
<accession>A0AAD9ZQE4</accession>
<gene>
    <name evidence="1" type="ORF">Dsin_028294</name>
</gene>
<dbReference type="Proteomes" id="UP001281410">
    <property type="component" value="Unassembled WGS sequence"/>
</dbReference>